<dbReference type="PANTHER" id="PTHR46759">
    <property type="entry name" value="LEUCINE-RICH REPEAT-CONTAINING PROTEIN 72"/>
    <property type="match status" value="1"/>
</dbReference>
<dbReference type="SUPFAM" id="SSF52058">
    <property type="entry name" value="L domain-like"/>
    <property type="match status" value="1"/>
</dbReference>
<evidence type="ECO:0000313" key="1">
    <source>
        <dbReference type="EMBL" id="CAI3990242.1"/>
    </source>
</evidence>
<keyword evidence="4" id="KW-1185">Reference proteome</keyword>
<name>A0A9P1CDI5_9DINO</name>
<dbReference type="EMBL" id="CAMXCT020001450">
    <property type="protein sequence ID" value="CAL1143617.1"/>
    <property type="molecule type" value="Genomic_DNA"/>
</dbReference>
<dbReference type="InterPro" id="IPR001611">
    <property type="entry name" value="Leu-rich_rpt"/>
</dbReference>
<reference evidence="1" key="1">
    <citation type="submission" date="2022-10" db="EMBL/GenBank/DDBJ databases">
        <authorList>
            <person name="Chen Y."/>
            <person name="Dougan E. K."/>
            <person name="Chan C."/>
            <person name="Rhodes N."/>
            <person name="Thang M."/>
        </authorList>
    </citation>
    <scope>NUCLEOTIDE SEQUENCE</scope>
</reference>
<dbReference type="GO" id="GO:1990904">
    <property type="term" value="C:ribonucleoprotein complex"/>
    <property type="evidence" value="ECO:0007669"/>
    <property type="project" value="UniProtKB-KW"/>
</dbReference>
<proteinExistence type="predicted"/>
<evidence type="ECO:0000313" key="4">
    <source>
        <dbReference type="Proteomes" id="UP001152797"/>
    </source>
</evidence>
<organism evidence="1">
    <name type="scientific">Cladocopium goreaui</name>
    <dbReference type="NCBI Taxonomy" id="2562237"/>
    <lineage>
        <taxon>Eukaryota</taxon>
        <taxon>Sar</taxon>
        <taxon>Alveolata</taxon>
        <taxon>Dinophyceae</taxon>
        <taxon>Suessiales</taxon>
        <taxon>Symbiodiniaceae</taxon>
        <taxon>Cladocopium</taxon>
    </lineage>
</organism>
<dbReference type="Gene3D" id="3.80.10.10">
    <property type="entry name" value="Ribonuclease Inhibitor"/>
    <property type="match status" value="1"/>
</dbReference>
<dbReference type="EMBL" id="CAMXCT030001450">
    <property type="protein sequence ID" value="CAL4777554.1"/>
    <property type="molecule type" value="Genomic_DNA"/>
</dbReference>
<dbReference type="Proteomes" id="UP001152797">
    <property type="component" value="Unassembled WGS sequence"/>
</dbReference>
<dbReference type="EMBL" id="CAMXCT010001450">
    <property type="protein sequence ID" value="CAI3990242.1"/>
    <property type="molecule type" value="Genomic_DNA"/>
</dbReference>
<sequence>MLDPYTCIVKKNRKYASECTEVHLANHGADSLSKNFDHFGNLEVVWLQGNQLSRVENLQGNFRIREIYLQNNRLVSLAGLRTFKFLKVLLASGNQLRNLDKQLGLLSRFAFLQKLDLFDNPVSEEPDYRLRLIYQLPQVEILDQHSVKVKERLKADEVVPNLDKVSAVKVGRPKPKDHGFSVLERQCIRTAMEIRQKRRKEEEALLSRSIRVAPEVLPPDCKVFKWNRERWSDPRRKVQHELTRPTPWEKMELRSFIEKKCEKKQLNKEDVQALAKELSEKGLEEFGRFLKSHEIFEGNPWEETSQDTSALGMSLRLHNEKSGQAEVQVHPLESLRQDPEATMPAAAVSNLLLQLEWPRYDDDFLEKRIAELYDDLRRADFQGDKEAVVKYRTQALRLEGAKSLKEHVELNRKETGKVTEKGRFDVFPQTVIRSKRQIDESTGRIVLKVGMDLRSTSMGTIRRGVA</sequence>
<dbReference type="OrthoDB" id="1517790at2759"/>
<dbReference type="PANTHER" id="PTHR46759:SF1">
    <property type="entry name" value="LEUCINE-RICH REPEAT-CONTAINING PROTEIN 72"/>
    <property type="match status" value="1"/>
</dbReference>
<evidence type="ECO:0000313" key="2">
    <source>
        <dbReference type="EMBL" id="CAL1143617.1"/>
    </source>
</evidence>
<protein>
    <submittedName>
        <fullName evidence="3">U2 small nuclear ribonucleoprotein A</fullName>
    </submittedName>
</protein>
<comment type="caution">
    <text evidence="1">The sequence shown here is derived from an EMBL/GenBank/DDBJ whole genome shotgun (WGS) entry which is preliminary data.</text>
</comment>
<keyword evidence="3" id="KW-0687">Ribonucleoprotein</keyword>
<dbReference type="PROSITE" id="PS51450">
    <property type="entry name" value="LRR"/>
    <property type="match status" value="1"/>
</dbReference>
<dbReference type="AlphaFoldDB" id="A0A9P1CDI5"/>
<reference evidence="2" key="2">
    <citation type="submission" date="2024-04" db="EMBL/GenBank/DDBJ databases">
        <authorList>
            <person name="Chen Y."/>
            <person name="Shah S."/>
            <person name="Dougan E. K."/>
            <person name="Thang M."/>
            <person name="Chan C."/>
        </authorList>
    </citation>
    <scope>NUCLEOTIDE SEQUENCE [LARGE SCALE GENOMIC DNA]</scope>
</reference>
<gene>
    <name evidence="1" type="ORF">C1SCF055_LOCUS17246</name>
</gene>
<dbReference type="InterPro" id="IPR032675">
    <property type="entry name" value="LRR_dom_sf"/>
</dbReference>
<dbReference type="InterPro" id="IPR042655">
    <property type="entry name" value="LRC72"/>
</dbReference>
<accession>A0A9P1CDI5</accession>
<dbReference type="Pfam" id="PF14580">
    <property type="entry name" value="LRR_9"/>
    <property type="match status" value="1"/>
</dbReference>
<evidence type="ECO:0000313" key="3">
    <source>
        <dbReference type="EMBL" id="CAL4777554.1"/>
    </source>
</evidence>